<dbReference type="RefSeq" id="WP_408142433.1">
    <property type="nucleotide sequence ID" value="NZ_JAQQCJ010000008.1"/>
</dbReference>
<feature type="transmembrane region" description="Helical" evidence="1">
    <location>
        <begin position="12"/>
        <end position="29"/>
    </location>
</feature>
<keyword evidence="1" id="KW-0812">Transmembrane</keyword>
<reference evidence="2 3" key="1">
    <citation type="journal article" date="2024" name="Chem. Sci.">
        <title>Discovery of megapolipeptins by genome mining of a Burkholderiales bacteria collection.</title>
        <authorList>
            <person name="Paulo B.S."/>
            <person name="Recchia M.J.J."/>
            <person name="Lee S."/>
            <person name="Fergusson C.H."/>
            <person name="Romanowski S.B."/>
            <person name="Hernandez A."/>
            <person name="Krull N."/>
            <person name="Liu D.Y."/>
            <person name="Cavanagh H."/>
            <person name="Bos A."/>
            <person name="Gray C.A."/>
            <person name="Murphy B.T."/>
            <person name="Linington R.G."/>
            <person name="Eustaquio A.S."/>
        </authorList>
    </citation>
    <scope>NUCLEOTIDE SEQUENCE [LARGE SCALE GENOMIC DNA]</scope>
    <source>
        <strain evidence="2 3">RL17-350-BIC-E</strain>
    </source>
</reference>
<evidence type="ECO:0000313" key="3">
    <source>
        <dbReference type="Proteomes" id="UP001629392"/>
    </source>
</evidence>
<organism evidence="2 3">
    <name type="scientific">Paraburkholderia strydomiana</name>
    <dbReference type="NCBI Taxonomy" id="1245417"/>
    <lineage>
        <taxon>Bacteria</taxon>
        <taxon>Pseudomonadati</taxon>
        <taxon>Pseudomonadota</taxon>
        <taxon>Betaproteobacteria</taxon>
        <taxon>Burkholderiales</taxon>
        <taxon>Burkholderiaceae</taxon>
        <taxon>Paraburkholderia</taxon>
    </lineage>
</organism>
<evidence type="ECO:0000313" key="2">
    <source>
        <dbReference type="EMBL" id="MFM0716140.1"/>
    </source>
</evidence>
<evidence type="ECO:0000256" key="1">
    <source>
        <dbReference type="SAM" id="Phobius"/>
    </source>
</evidence>
<dbReference type="EMBL" id="JAQQCL010000004">
    <property type="protein sequence ID" value="MFM0716140.1"/>
    <property type="molecule type" value="Genomic_DNA"/>
</dbReference>
<keyword evidence="3" id="KW-1185">Reference proteome</keyword>
<dbReference type="Proteomes" id="UP001629392">
    <property type="component" value="Unassembled WGS sequence"/>
</dbReference>
<protein>
    <submittedName>
        <fullName evidence="2">Uncharacterized protein</fullName>
    </submittedName>
</protein>
<name>A0ABW9EAQ7_9BURK</name>
<accession>A0ABW9EAQ7</accession>
<sequence>MFSMLPVLPADWPGWSFGGCLSFIFLWLISMPPVGGHADESITE</sequence>
<gene>
    <name evidence="2" type="ORF">PQQ73_07365</name>
</gene>
<proteinExistence type="predicted"/>
<keyword evidence="1" id="KW-0472">Membrane</keyword>
<comment type="caution">
    <text evidence="2">The sequence shown here is derived from an EMBL/GenBank/DDBJ whole genome shotgun (WGS) entry which is preliminary data.</text>
</comment>
<keyword evidence="1" id="KW-1133">Transmembrane helix</keyword>